<dbReference type="VEuPathDB" id="FungiDB:GGTG_11695"/>
<reference evidence="8" key="4">
    <citation type="journal article" date="2015" name="G3 (Bethesda)">
        <title>Genome sequences of three phytopathogenic species of the Magnaporthaceae family of fungi.</title>
        <authorList>
            <person name="Okagaki L.H."/>
            <person name="Nunes C.C."/>
            <person name="Sailsbery J."/>
            <person name="Clay B."/>
            <person name="Brown D."/>
            <person name="John T."/>
            <person name="Oh Y."/>
            <person name="Young N."/>
            <person name="Fitzgerald M."/>
            <person name="Haas B.J."/>
            <person name="Zeng Q."/>
            <person name="Young S."/>
            <person name="Adiconis X."/>
            <person name="Fan L."/>
            <person name="Levin J.Z."/>
            <person name="Mitchell T.K."/>
            <person name="Okubara P.A."/>
            <person name="Farman M.L."/>
            <person name="Kohn L.M."/>
            <person name="Birren B."/>
            <person name="Ma L.-J."/>
            <person name="Dean R.A."/>
        </authorList>
    </citation>
    <scope>NUCLEOTIDE SEQUENCE</scope>
    <source>
        <strain evidence="8">R3-111a-1</strain>
    </source>
</reference>
<dbReference type="GeneID" id="20352153"/>
<feature type="compositionally biased region" description="Basic and acidic residues" evidence="6">
    <location>
        <begin position="775"/>
        <end position="785"/>
    </location>
</feature>
<dbReference type="PROSITE" id="PS00095">
    <property type="entry name" value="C5_MTASE_2"/>
    <property type="match status" value="1"/>
</dbReference>
<dbReference type="STRING" id="644352.J3PDX2"/>
<dbReference type="EC" id="2.1.1.37" evidence="1"/>
<evidence type="ECO:0000256" key="2">
    <source>
        <dbReference type="ARBA" id="ARBA00022603"/>
    </source>
</evidence>
<dbReference type="SUPFAM" id="SSF53335">
    <property type="entry name" value="S-adenosyl-L-methionine-dependent methyltransferases"/>
    <property type="match status" value="1"/>
</dbReference>
<dbReference type="OrthoDB" id="414133at2759"/>
<evidence type="ECO:0000256" key="5">
    <source>
        <dbReference type="PROSITE-ProRule" id="PRU01016"/>
    </source>
</evidence>
<dbReference type="PRINTS" id="PR00105">
    <property type="entry name" value="C5METTRFRASE"/>
</dbReference>
<dbReference type="EMBL" id="GL385401">
    <property type="protein sequence ID" value="EJT70672.1"/>
    <property type="molecule type" value="Genomic_DNA"/>
</dbReference>
<keyword evidence="9" id="KW-1185">Reference proteome</keyword>
<dbReference type="GO" id="GO:0003677">
    <property type="term" value="F:DNA binding"/>
    <property type="evidence" value="ECO:0007669"/>
    <property type="project" value="TreeGrafter"/>
</dbReference>
<dbReference type="eggNOG" id="ENOG502SB19">
    <property type="taxonomic scope" value="Eukaryota"/>
</dbReference>
<organism evidence="7">
    <name type="scientific">Gaeumannomyces tritici (strain R3-111a-1)</name>
    <name type="common">Wheat and barley take-all root rot fungus</name>
    <name type="synonym">Gaeumannomyces graminis var. tritici</name>
    <dbReference type="NCBI Taxonomy" id="644352"/>
    <lineage>
        <taxon>Eukaryota</taxon>
        <taxon>Fungi</taxon>
        <taxon>Dikarya</taxon>
        <taxon>Ascomycota</taxon>
        <taxon>Pezizomycotina</taxon>
        <taxon>Sordariomycetes</taxon>
        <taxon>Sordariomycetidae</taxon>
        <taxon>Magnaporthales</taxon>
        <taxon>Magnaporthaceae</taxon>
        <taxon>Gaeumannomyces</taxon>
    </lineage>
</organism>
<accession>J3PDX2</accession>
<dbReference type="PANTHER" id="PTHR10629:SF52">
    <property type="entry name" value="DNA (CYTOSINE-5)-METHYLTRANSFERASE 1"/>
    <property type="match status" value="1"/>
</dbReference>
<feature type="region of interest" description="Disordered" evidence="6">
    <location>
        <begin position="84"/>
        <end position="105"/>
    </location>
</feature>
<dbReference type="GO" id="GO:0003886">
    <property type="term" value="F:DNA (cytosine-5-)-methyltransferase activity"/>
    <property type="evidence" value="ECO:0007669"/>
    <property type="project" value="UniProtKB-EC"/>
</dbReference>
<dbReference type="InterPro" id="IPR031303">
    <property type="entry name" value="C5_meth_CS"/>
</dbReference>
<reference evidence="9" key="1">
    <citation type="submission" date="2010-07" db="EMBL/GenBank/DDBJ databases">
        <title>The genome sequence of Gaeumannomyces graminis var. tritici strain R3-111a-1.</title>
        <authorList>
            <consortium name="The Broad Institute Genome Sequencing Platform"/>
            <person name="Ma L.-J."/>
            <person name="Dead R."/>
            <person name="Young S."/>
            <person name="Zeng Q."/>
            <person name="Koehrsen M."/>
            <person name="Alvarado L."/>
            <person name="Berlin A."/>
            <person name="Chapman S.B."/>
            <person name="Chen Z."/>
            <person name="Freedman E."/>
            <person name="Gellesch M."/>
            <person name="Goldberg J."/>
            <person name="Griggs A."/>
            <person name="Gujja S."/>
            <person name="Heilman E.R."/>
            <person name="Heiman D."/>
            <person name="Hepburn T."/>
            <person name="Howarth C."/>
            <person name="Jen D."/>
            <person name="Larson L."/>
            <person name="Mehta T."/>
            <person name="Neiman D."/>
            <person name="Pearson M."/>
            <person name="Roberts A."/>
            <person name="Saif S."/>
            <person name="Shea T."/>
            <person name="Shenoy N."/>
            <person name="Sisk P."/>
            <person name="Stolte C."/>
            <person name="Sykes S."/>
            <person name="Walk T."/>
            <person name="White J."/>
            <person name="Yandava C."/>
            <person name="Haas B."/>
            <person name="Nusbaum C."/>
            <person name="Birren B."/>
        </authorList>
    </citation>
    <scope>NUCLEOTIDE SEQUENCE [LARGE SCALE GENOMIC DNA]</scope>
    <source>
        <strain evidence="9">R3-111a-1</strain>
    </source>
</reference>
<feature type="region of interest" description="Disordered" evidence="6">
    <location>
        <begin position="39"/>
        <end position="68"/>
    </location>
</feature>
<evidence type="ECO:0000313" key="7">
    <source>
        <dbReference type="EMBL" id="EJT70672.1"/>
    </source>
</evidence>
<dbReference type="RefSeq" id="XP_009227850.1">
    <property type="nucleotide sequence ID" value="XM_009229586.1"/>
</dbReference>
<sequence length="954" mass="102591">MPPAHPPIIEILDDDPAENENDRNVDRLIRLREEYGAVLHKPIKVEDDSGSDGSEGPVDAPAPAPAPEAVYPEAKSFIDLTLADDDDDDKEAVSRPRAEGPAHHRPLVRPLEAHQTRLNSCVVNGETIKEGHLVELHPLQDFAQTLYEQVEFLEVRQIFIDADNTILRGVPYMRTRNMNALLTRKRNEICRFIQSDEGGDEDQGHIDVGPGDVVGVRSFIITSAPWPEFRDLANDNLLICRWQFAITYACAVNRLSETRQKAYEMRHLRAADVPKLRYRRADNDNLGAWRGGKIPGGSYCLPEDGAKVEDGGALGELQEAGAAIRGGQDDGQRRQYAAADLFCGAGGTSCGMRAAGFRVEYAVDHWQHACATYEHNFPTTVLFQHEVFDFIQGAETLPVDILHLSPPCQFFSPAHTIEGGNDEVNSAALFSCKAAVEKLKPRVFTLEQTFGLASARAHKGYFAALIHGFTELGYSVRWSQIPLADWGLPQTRKRLIIIGACPGEPLPTFPEPSHGGMAARFGGDPKTGTAARPLLRGARRPRPTRLGRGPAGPDGDHGFPIDFHFKGSCVKKQIGNAFPPSVVEHLFRHLREQLRRADGLDSDADGGGGDDNKAAVASGAAQPQNVKRRRRARSASIGLAAAPERGDVKKENQPPGGGSGGGGAATPLDRPRAALGNITNVATPSRGPRTTLGSISGGAAATFPAARRQQRKRRPEMIDLTLIDDRPIPIRLSPVATRHPPLQQERKDAAAPVIIDLDTEQSPRGISNPPAAMTAEEHKPQEAKIENGPPAAAAATAKAEDKENEEAVRTRSSSGSSTATLLNELPGTTSRYAAGRDALPLPLLSPGTAELLDEVAQLAKKHIENSDASPPSASKTAVLGELTNITSKWDSSSSSSARSASSSSSRDPPSPSMCVNAPSPSSGGPPNENRDDKNCAPAGGKKRPFHCIDLTNDD</sequence>
<feature type="compositionally biased region" description="Gly residues" evidence="6">
    <location>
        <begin position="655"/>
        <end position="664"/>
    </location>
</feature>
<reference evidence="8" key="5">
    <citation type="submission" date="2018-04" db="UniProtKB">
        <authorList>
            <consortium name="EnsemblFungi"/>
        </authorList>
    </citation>
    <scope>IDENTIFICATION</scope>
    <source>
        <strain evidence="8">R3-111a-1</strain>
    </source>
</reference>
<dbReference type="HOGENOM" id="CLU_323145_0_0_1"/>
<evidence type="ECO:0000256" key="4">
    <source>
        <dbReference type="ARBA" id="ARBA00022691"/>
    </source>
</evidence>
<name>J3PDX2_GAET3</name>
<evidence type="ECO:0000256" key="6">
    <source>
        <dbReference type="SAM" id="MobiDB-lite"/>
    </source>
</evidence>
<feature type="region of interest" description="Disordered" evidence="6">
    <location>
        <begin position="599"/>
        <end position="715"/>
    </location>
</feature>
<feature type="region of interest" description="Disordered" evidence="6">
    <location>
        <begin position="1"/>
        <end position="25"/>
    </location>
</feature>
<dbReference type="GO" id="GO:0044027">
    <property type="term" value="P:negative regulation of gene expression via chromosomal CpG island methylation"/>
    <property type="evidence" value="ECO:0007669"/>
    <property type="project" value="TreeGrafter"/>
</dbReference>
<dbReference type="InterPro" id="IPR029063">
    <property type="entry name" value="SAM-dependent_MTases_sf"/>
</dbReference>
<gene>
    <name evidence="8" type="primary">20352153</name>
    <name evidence="7" type="ORF">GGTG_11695</name>
</gene>
<dbReference type="Proteomes" id="UP000006039">
    <property type="component" value="Unassembled WGS sequence"/>
</dbReference>
<reference evidence="7" key="3">
    <citation type="submission" date="2010-09" db="EMBL/GenBank/DDBJ databases">
        <title>Annotation of Gaeumannomyces graminis var. tritici R3-111a-1.</title>
        <authorList>
            <consortium name="The Broad Institute Genome Sequencing Platform"/>
            <person name="Ma L.-J."/>
            <person name="Dead R."/>
            <person name="Young S.K."/>
            <person name="Zeng Q."/>
            <person name="Gargeya S."/>
            <person name="Fitzgerald M."/>
            <person name="Haas B."/>
            <person name="Abouelleil A."/>
            <person name="Alvarado L."/>
            <person name="Arachchi H.M."/>
            <person name="Berlin A."/>
            <person name="Brown A."/>
            <person name="Chapman S.B."/>
            <person name="Chen Z."/>
            <person name="Dunbar C."/>
            <person name="Freedman E."/>
            <person name="Gearin G."/>
            <person name="Gellesch M."/>
            <person name="Goldberg J."/>
            <person name="Griggs A."/>
            <person name="Gujja S."/>
            <person name="Heiman D."/>
            <person name="Howarth C."/>
            <person name="Larson L."/>
            <person name="Lui A."/>
            <person name="MacDonald P.J.P."/>
            <person name="Mehta T."/>
            <person name="Montmayeur A."/>
            <person name="Murphy C."/>
            <person name="Neiman D."/>
            <person name="Pearson M."/>
            <person name="Priest M."/>
            <person name="Roberts A."/>
            <person name="Saif S."/>
            <person name="Shea T."/>
            <person name="Shenoy N."/>
            <person name="Sisk P."/>
            <person name="Stolte C."/>
            <person name="Sykes S."/>
            <person name="Yandava C."/>
            <person name="Wortman J."/>
            <person name="Nusbaum C."/>
            <person name="Birren B."/>
        </authorList>
    </citation>
    <scope>NUCLEOTIDE SEQUENCE</scope>
    <source>
        <strain evidence="7">R3-111a-1</strain>
    </source>
</reference>
<dbReference type="Gene3D" id="3.40.50.150">
    <property type="entry name" value="Vaccinia Virus protein VP39"/>
    <property type="match status" value="1"/>
</dbReference>
<keyword evidence="2 5" id="KW-0489">Methyltransferase</keyword>
<keyword evidence="4 5" id="KW-0949">S-adenosyl-L-methionine</keyword>
<dbReference type="GO" id="GO:0005634">
    <property type="term" value="C:nucleus"/>
    <property type="evidence" value="ECO:0007669"/>
    <property type="project" value="TreeGrafter"/>
</dbReference>
<feature type="compositionally biased region" description="Basic and acidic residues" evidence="6">
    <location>
        <begin position="798"/>
        <end position="809"/>
    </location>
</feature>
<feature type="compositionally biased region" description="Low complexity" evidence="6">
    <location>
        <begin position="890"/>
        <end position="907"/>
    </location>
</feature>
<reference evidence="7" key="2">
    <citation type="submission" date="2010-07" db="EMBL/GenBank/DDBJ databases">
        <authorList>
            <consortium name="The Broad Institute Genome Sequencing Platform"/>
            <consortium name="Broad Institute Genome Sequencing Center for Infectious Disease"/>
            <person name="Ma L.-J."/>
            <person name="Dead R."/>
            <person name="Young S."/>
            <person name="Zeng Q."/>
            <person name="Koehrsen M."/>
            <person name="Alvarado L."/>
            <person name="Berlin A."/>
            <person name="Chapman S.B."/>
            <person name="Chen Z."/>
            <person name="Freedman E."/>
            <person name="Gellesch M."/>
            <person name="Goldberg J."/>
            <person name="Griggs A."/>
            <person name="Gujja S."/>
            <person name="Heilman E.R."/>
            <person name="Heiman D."/>
            <person name="Hepburn T."/>
            <person name="Howarth C."/>
            <person name="Jen D."/>
            <person name="Larson L."/>
            <person name="Mehta T."/>
            <person name="Neiman D."/>
            <person name="Pearson M."/>
            <person name="Roberts A."/>
            <person name="Saif S."/>
            <person name="Shea T."/>
            <person name="Shenoy N."/>
            <person name="Sisk P."/>
            <person name="Stolte C."/>
            <person name="Sykes S."/>
            <person name="Walk T."/>
            <person name="White J."/>
            <person name="Yandava C."/>
            <person name="Haas B."/>
            <person name="Nusbaum C."/>
            <person name="Birren B."/>
        </authorList>
    </citation>
    <scope>NUCLEOTIDE SEQUENCE</scope>
    <source>
        <strain evidence="7">R3-111a-1</strain>
    </source>
</reference>
<dbReference type="PROSITE" id="PS51679">
    <property type="entry name" value="SAM_MT_C5"/>
    <property type="match status" value="1"/>
</dbReference>
<evidence type="ECO:0000256" key="1">
    <source>
        <dbReference type="ARBA" id="ARBA00011975"/>
    </source>
</evidence>
<feature type="region of interest" description="Disordered" evidence="6">
    <location>
        <begin position="885"/>
        <end position="954"/>
    </location>
</feature>
<feature type="region of interest" description="Disordered" evidence="6">
    <location>
        <begin position="520"/>
        <end position="558"/>
    </location>
</feature>
<dbReference type="EnsemblFungi" id="EJT70672">
    <property type="protein sequence ID" value="EJT70672"/>
    <property type="gene ID" value="GGTG_11695"/>
</dbReference>
<dbReference type="InterPro" id="IPR050390">
    <property type="entry name" value="C5-Methyltransferase"/>
</dbReference>
<evidence type="ECO:0000313" key="8">
    <source>
        <dbReference type="EnsemblFungi" id="EJT70672"/>
    </source>
</evidence>
<evidence type="ECO:0000256" key="3">
    <source>
        <dbReference type="ARBA" id="ARBA00022679"/>
    </source>
</evidence>
<feature type="region of interest" description="Disordered" evidence="6">
    <location>
        <begin position="759"/>
        <end position="828"/>
    </location>
</feature>
<feature type="compositionally biased region" description="Basic and acidic residues" evidence="6">
    <location>
        <begin position="91"/>
        <end position="102"/>
    </location>
</feature>
<evidence type="ECO:0000313" key="9">
    <source>
        <dbReference type="Proteomes" id="UP000006039"/>
    </source>
</evidence>
<dbReference type="PANTHER" id="PTHR10629">
    <property type="entry name" value="CYTOSINE-SPECIFIC METHYLTRANSFERASE"/>
    <property type="match status" value="1"/>
</dbReference>
<feature type="active site" evidence="5">
    <location>
        <position position="408"/>
    </location>
</feature>
<dbReference type="GO" id="GO:0032259">
    <property type="term" value="P:methylation"/>
    <property type="evidence" value="ECO:0007669"/>
    <property type="project" value="UniProtKB-KW"/>
</dbReference>
<proteinExistence type="inferred from homology"/>
<dbReference type="AlphaFoldDB" id="J3PDX2"/>
<dbReference type="InterPro" id="IPR001525">
    <property type="entry name" value="C5_MeTfrase"/>
</dbReference>
<keyword evidence="3 5" id="KW-0808">Transferase</keyword>
<feature type="compositionally biased region" description="Polar residues" evidence="6">
    <location>
        <begin position="818"/>
        <end position="828"/>
    </location>
</feature>
<comment type="similarity">
    <text evidence="5">Belongs to the class I-like SAM-binding methyltransferase superfamily. C5-methyltransferase family.</text>
</comment>
<feature type="compositionally biased region" description="Low complexity" evidence="6">
    <location>
        <begin position="786"/>
        <end position="797"/>
    </location>
</feature>
<dbReference type="Pfam" id="PF00145">
    <property type="entry name" value="DNA_methylase"/>
    <property type="match status" value="1"/>
</dbReference>
<protein>
    <recommendedName>
        <fullName evidence="1">DNA (cytosine-5-)-methyltransferase</fullName>
        <ecNumber evidence="1">2.1.1.37</ecNumber>
    </recommendedName>
</protein>